<proteinExistence type="predicted"/>
<evidence type="ECO:0000313" key="2">
    <source>
        <dbReference type="EMBL" id="RFU94366.1"/>
    </source>
</evidence>
<dbReference type="InterPro" id="IPR008173">
    <property type="entry name" value="Adenylyl_cyclase_CyaB"/>
</dbReference>
<dbReference type="PROSITE" id="PS51707">
    <property type="entry name" value="CYTH"/>
    <property type="match status" value="1"/>
</dbReference>
<name>A0A372MGE6_9SPIR</name>
<dbReference type="OrthoDB" id="370410at2"/>
<feature type="domain" description="CYTH" evidence="1">
    <location>
        <begin position="2"/>
        <end position="189"/>
    </location>
</feature>
<dbReference type="PANTHER" id="PTHR21028">
    <property type="entry name" value="SI:CH211-156B7.4"/>
    <property type="match status" value="1"/>
</dbReference>
<evidence type="ECO:0000259" key="1">
    <source>
        <dbReference type="PROSITE" id="PS51707"/>
    </source>
</evidence>
<dbReference type="Gene3D" id="2.40.320.10">
    <property type="entry name" value="Hypothetical Protein Pfu-838710-001"/>
    <property type="match status" value="1"/>
</dbReference>
<dbReference type="PANTHER" id="PTHR21028:SF2">
    <property type="entry name" value="CYTH DOMAIN-CONTAINING PROTEIN"/>
    <property type="match status" value="1"/>
</dbReference>
<keyword evidence="3" id="KW-1185">Reference proteome</keyword>
<dbReference type="AlphaFoldDB" id="A0A372MGE6"/>
<dbReference type="SMART" id="SM01118">
    <property type="entry name" value="CYTH"/>
    <property type="match status" value="1"/>
</dbReference>
<reference evidence="3" key="1">
    <citation type="submission" date="2018-08" db="EMBL/GenBank/DDBJ databases">
        <authorList>
            <person name="Grouzdev D.S."/>
            <person name="Krutkina M.S."/>
        </authorList>
    </citation>
    <scope>NUCLEOTIDE SEQUENCE [LARGE SCALE GENOMIC DNA]</scope>
    <source>
        <strain evidence="3">4-11</strain>
    </source>
</reference>
<dbReference type="EMBL" id="QUWK01000010">
    <property type="protein sequence ID" value="RFU94366.1"/>
    <property type="molecule type" value="Genomic_DNA"/>
</dbReference>
<dbReference type="SUPFAM" id="SSF55154">
    <property type="entry name" value="CYTH-like phosphatases"/>
    <property type="match status" value="1"/>
</dbReference>
<organism evidence="2 3">
    <name type="scientific">Sphaerochaeta halotolerans</name>
    <dbReference type="NCBI Taxonomy" id="2293840"/>
    <lineage>
        <taxon>Bacteria</taxon>
        <taxon>Pseudomonadati</taxon>
        <taxon>Spirochaetota</taxon>
        <taxon>Spirochaetia</taxon>
        <taxon>Spirochaetales</taxon>
        <taxon>Sphaerochaetaceae</taxon>
        <taxon>Sphaerochaeta</taxon>
    </lineage>
</organism>
<accession>A0A372MGE6</accession>
<dbReference type="Pfam" id="PF01928">
    <property type="entry name" value="CYTH"/>
    <property type="match status" value="1"/>
</dbReference>
<dbReference type="RefSeq" id="WP_117330935.1">
    <property type="nucleotide sequence ID" value="NZ_QUWK01000010.1"/>
</dbReference>
<comment type="caution">
    <text evidence="2">The sequence shown here is derived from an EMBL/GenBank/DDBJ whole genome shotgun (WGS) entry which is preliminary data.</text>
</comment>
<dbReference type="InterPro" id="IPR033469">
    <property type="entry name" value="CYTH-like_dom_sf"/>
</dbReference>
<sequence>MSYEVELKAHVDDPITLMHDIEQHTGIVDACCEEKDDIYYALLGDEPLFRLRMERFGPSFHELSGNVRFTRKYKNLKGGIEVNEEVEFLTSSDQAEQAHAFFLSLGYQVYIRKTKRGYSYEWKVDETLSALHIELVEIASLGWFLEMEFVLEAEEQVPYARTRLLEVLSLLGVPQERIEERYYMHLLKELS</sequence>
<dbReference type="InterPro" id="IPR023577">
    <property type="entry name" value="CYTH_domain"/>
</dbReference>
<evidence type="ECO:0000313" key="3">
    <source>
        <dbReference type="Proteomes" id="UP000264002"/>
    </source>
</evidence>
<protein>
    <submittedName>
        <fullName evidence="2">CYTH domain-containing protein</fullName>
    </submittedName>
</protein>
<gene>
    <name evidence="2" type="ORF">DYP60_10375</name>
</gene>
<dbReference type="Proteomes" id="UP000264002">
    <property type="component" value="Unassembled WGS sequence"/>
</dbReference>
<reference evidence="2 3" key="2">
    <citation type="submission" date="2018-09" db="EMBL/GenBank/DDBJ databases">
        <title>Genome of Sphaerochaeta halotolerans strain 4-11.</title>
        <authorList>
            <person name="Nazina T.N."/>
            <person name="Sokolova D.S."/>
        </authorList>
    </citation>
    <scope>NUCLEOTIDE SEQUENCE [LARGE SCALE GENOMIC DNA]</scope>
    <source>
        <strain evidence="2 3">4-11</strain>
    </source>
</reference>